<evidence type="ECO:0000313" key="1">
    <source>
        <dbReference type="EMBL" id="MVM35020.1"/>
    </source>
</evidence>
<evidence type="ECO:0000313" key="2">
    <source>
        <dbReference type="Proteomes" id="UP000436006"/>
    </source>
</evidence>
<comment type="caution">
    <text evidence="1">The sequence shown here is derived from an EMBL/GenBank/DDBJ whole genome shotgun (WGS) entry which is preliminary data.</text>
</comment>
<gene>
    <name evidence="1" type="ORF">GO755_33650</name>
</gene>
<proteinExistence type="predicted"/>
<sequence>MKKLTWVAIFGQLHTWSTLMRDDELLAFAKAYGQLITLGLGPRFSHQGKGLGLLLIDQRAGYSGHKRLTRVKNLLIRALTLLLRTARYKAFQPQLPDWQQTILEASSSQELGQCCVNLTRFLFPPGETEPRFTEEK</sequence>
<protein>
    <submittedName>
        <fullName evidence="1">Uncharacterized protein</fullName>
    </submittedName>
</protein>
<reference evidence="1 2" key="1">
    <citation type="submission" date="2019-12" db="EMBL/GenBank/DDBJ databases">
        <title>Spirosoma sp. HMF4905 genome sequencing and assembly.</title>
        <authorList>
            <person name="Kang H."/>
            <person name="Cha I."/>
            <person name="Kim H."/>
            <person name="Joh K."/>
        </authorList>
    </citation>
    <scope>NUCLEOTIDE SEQUENCE [LARGE SCALE GENOMIC DNA]</scope>
    <source>
        <strain evidence="1 2">HMF4905</strain>
    </source>
</reference>
<dbReference type="RefSeq" id="WP_157589832.1">
    <property type="nucleotide sequence ID" value="NZ_WPIN01000019.1"/>
</dbReference>
<keyword evidence="2" id="KW-1185">Reference proteome</keyword>
<accession>A0A7K1SMJ6</accession>
<dbReference type="EMBL" id="WPIN01000019">
    <property type="protein sequence ID" value="MVM35020.1"/>
    <property type="molecule type" value="Genomic_DNA"/>
</dbReference>
<dbReference type="Proteomes" id="UP000436006">
    <property type="component" value="Unassembled WGS sequence"/>
</dbReference>
<organism evidence="1 2">
    <name type="scientific">Spirosoma arboris</name>
    <dbReference type="NCBI Taxonomy" id="2682092"/>
    <lineage>
        <taxon>Bacteria</taxon>
        <taxon>Pseudomonadati</taxon>
        <taxon>Bacteroidota</taxon>
        <taxon>Cytophagia</taxon>
        <taxon>Cytophagales</taxon>
        <taxon>Cytophagaceae</taxon>
        <taxon>Spirosoma</taxon>
    </lineage>
</organism>
<name>A0A7K1SMJ6_9BACT</name>
<dbReference type="AlphaFoldDB" id="A0A7K1SMJ6"/>